<organism evidence="1 2">
    <name type="scientific">Bifidobacterium adolescentis L2-32</name>
    <dbReference type="NCBI Taxonomy" id="411481"/>
    <lineage>
        <taxon>Bacteria</taxon>
        <taxon>Bacillati</taxon>
        <taxon>Actinomycetota</taxon>
        <taxon>Actinomycetes</taxon>
        <taxon>Bifidobacteriales</taxon>
        <taxon>Bifidobacteriaceae</taxon>
        <taxon>Bifidobacterium</taxon>
    </lineage>
</organism>
<dbReference type="Proteomes" id="UP000003773">
    <property type="component" value="Unassembled WGS sequence"/>
</dbReference>
<proteinExistence type="predicted"/>
<sequence>MPGVGFVVIQTSRPFPVFYLAYGVTAGSENEFRARYDEQCKRLLLVCVGRRSNLRMAESIYPIGAHLRVLAGNREIVRIPRRTKDFHHELVQTR</sequence>
<name>A7A8X4_BIFAD</name>
<reference evidence="1 2" key="2">
    <citation type="submission" date="2007-05" db="EMBL/GenBank/DDBJ databases">
        <title>Draft genome sequence of Bifidobacterium adolescentis (L2-32).</title>
        <authorList>
            <person name="Sudarsanam P."/>
            <person name="Ley R."/>
            <person name="Guruge J."/>
            <person name="Turnbaugh P.J."/>
            <person name="Mahowald M."/>
            <person name="Liep D."/>
            <person name="Gordon J."/>
        </authorList>
    </citation>
    <scope>NUCLEOTIDE SEQUENCE [LARGE SCALE GENOMIC DNA]</scope>
    <source>
        <strain evidence="1 2">L2-32</strain>
    </source>
</reference>
<dbReference type="AlphaFoldDB" id="A7A8X4"/>
<reference evidence="1 2" key="1">
    <citation type="submission" date="2007-04" db="EMBL/GenBank/DDBJ databases">
        <authorList>
            <person name="Fulton L."/>
            <person name="Clifton S."/>
            <person name="Fulton B."/>
            <person name="Xu J."/>
            <person name="Minx P."/>
            <person name="Pepin K.H."/>
            <person name="Johnson M."/>
            <person name="Thiruvilangam P."/>
            <person name="Bhonagiri V."/>
            <person name="Nash W.E."/>
            <person name="Mardis E.R."/>
            <person name="Wilson R.K."/>
        </authorList>
    </citation>
    <scope>NUCLEOTIDE SEQUENCE [LARGE SCALE GENOMIC DNA]</scope>
    <source>
        <strain evidence="1 2">L2-32</strain>
    </source>
</reference>
<evidence type="ECO:0000313" key="2">
    <source>
        <dbReference type="Proteomes" id="UP000003773"/>
    </source>
</evidence>
<accession>A7A8X4</accession>
<comment type="caution">
    <text evidence="1">The sequence shown here is derived from an EMBL/GenBank/DDBJ whole genome shotgun (WGS) entry which is preliminary data.</text>
</comment>
<dbReference type="HOGENOM" id="CLU_2380419_0_0_11"/>
<gene>
    <name evidence="1" type="ORF">BIFADO_02318</name>
</gene>
<protein>
    <submittedName>
        <fullName evidence="1">Uncharacterized protein</fullName>
    </submittedName>
</protein>
<evidence type="ECO:0000313" key="1">
    <source>
        <dbReference type="EMBL" id="EDN82190.1"/>
    </source>
</evidence>
<dbReference type="EMBL" id="AAXD02000074">
    <property type="protein sequence ID" value="EDN82190.1"/>
    <property type="molecule type" value="Genomic_DNA"/>
</dbReference>